<dbReference type="SMART" id="SM00717">
    <property type="entry name" value="SANT"/>
    <property type="match status" value="1"/>
</dbReference>
<dbReference type="OMA" id="ENKSQHV"/>
<feature type="domain" description="Myb-like" evidence="7">
    <location>
        <begin position="252"/>
        <end position="294"/>
    </location>
</feature>
<gene>
    <name evidence="10" type="primary">LOC115963587</name>
</gene>
<evidence type="ECO:0000256" key="5">
    <source>
        <dbReference type="ARBA" id="ARBA00023242"/>
    </source>
</evidence>
<dbReference type="PROSITE" id="PS51293">
    <property type="entry name" value="SANT"/>
    <property type="match status" value="1"/>
</dbReference>
<feature type="domain" description="SANT" evidence="9">
    <location>
        <begin position="255"/>
        <end position="306"/>
    </location>
</feature>
<dbReference type="GO" id="GO:0003677">
    <property type="term" value="F:DNA binding"/>
    <property type="evidence" value="ECO:0007669"/>
    <property type="project" value="UniProtKB-KW"/>
</dbReference>
<dbReference type="Gene3D" id="1.10.10.60">
    <property type="entry name" value="Homeodomain-like"/>
    <property type="match status" value="1"/>
</dbReference>
<dbReference type="EMBL" id="LRBV02000010">
    <property type="status" value="NOT_ANNOTATED_CDS"/>
    <property type="molecule type" value="Genomic_DNA"/>
</dbReference>
<dbReference type="FunFam" id="1.10.10.10:FF:000020">
    <property type="entry name" value="SWI/SNF complex subunit SMARCC2 isoform c"/>
    <property type="match status" value="1"/>
</dbReference>
<dbReference type="EnsemblPlants" id="QL10p002155:mrna">
    <property type="protein sequence ID" value="QL10p002155:mrna"/>
    <property type="gene ID" value="QL10p002155"/>
</dbReference>
<evidence type="ECO:0000256" key="1">
    <source>
        <dbReference type="ARBA" id="ARBA00022473"/>
    </source>
</evidence>
<evidence type="ECO:0000259" key="7">
    <source>
        <dbReference type="PROSITE" id="PS50090"/>
    </source>
</evidence>
<dbReference type="InterPro" id="IPR017884">
    <property type="entry name" value="SANT_dom"/>
</dbReference>
<dbReference type="RefSeq" id="XP_030938511.1">
    <property type="nucleotide sequence ID" value="XM_031082651.1"/>
</dbReference>
<dbReference type="KEGG" id="qlo:115963587"/>
<dbReference type="Gramene" id="QL10p002118:mrna">
    <property type="protein sequence ID" value="QL10p002118:mrna"/>
    <property type="gene ID" value="QL10p002118"/>
</dbReference>
<evidence type="ECO:0000313" key="12">
    <source>
        <dbReference type="Proteomes" id="UP000594261"/>
    </source>
</evidence>
<keyword evidence="12" id="KW-1185">Reference proteome</keyword>
<evidence type="ECO:0000256" key="4">
    <source>
        <dbReference type="ARBA" id="ARBA00023163"/>
    </source>
</evidence>
<dbReference type="Pfam" id="PF00249">
    <property type="entry name" value="Myb_DNA-binding"/>
    <property type="match status" value="1"/>
</dbReference>
<dbReference type="OrthoDB" id="118550at2759"/>
<feature type="compositionally biased region" description="Basic and acidic residues" evidence="6">
    <location>
        <begin position="337"/>
        <end position="357"/>
    </location>
</feature>
<evidence type="ECO:0000256" key="3">
    <source>
        <dbReference type="ARBA" id="ARBA00023125"/>
    </source>
</evidence>
<dbReference type="InterPro" id="IPR009057">
    <property type="entry name" value="Homeodomain-like_sf"/>
</dbReference>
<dbReference type="PROSITE" id="PS50934">
    <property type="entry name" value="SWIRM"/>
    <property type="match status" value="1"/>
</dbReference>
<evidence type="ECO:0000259" key="9">
    <source>
        <dbReference type="PROSITE" id="PS51293"/>
    </source>
</evidence>
<reference evidence="11" key="2">
    <citation type="submission" date="2021-01" db="UniProtKB">
        <authorList>
            <consortium name="EnsemblPlants"/>
        </authorList>
    </citation>
    <scope>IDENTIFICATION</scope>
</reference>
<keyword evidence="4" id="KW-0804">Transcription</keyword>
<evidence type="ECO:0000313" key="10">
    <source>
        <dbReference type="EnsemblPlants" id="QL10p002118:mrna"/>
    </source>
</evidence>
<dbReference type="Gene3D" id="1.10.10.10">
    <property type="entry name" value="Winged helix-like DNA-binding domain superfamily/Winged helix DNA-binding domain"/>
    <property type="match status" value="1"/>
</dbReference>
<reference evidence="11 12" key="1">
    <citation type="journal article" date="2016" name="G3 (Bethesda)">
        <title>First Draft Assembly and Annotation of the Genome of a California Endemic Oak Quercus lobata Nee (Fagaceae).</title>
        <authorList>
            <person name="Sork V.L."/>
            <person name="Fitz-Gibbon S.T."/>
            <person name="Puiu D."/>
            <person name="Crepeau M."/>
            <person name="Gugger P.F."/>
            <person name="Sherman R."/>
            <person name="Stevens K."/>
            <person name="Langley C.H."/>
            <person name="Pellegrini M."/>
            <person name="Salzberg S.L."/>
        </authorList>
    </citation>
    <scope>NUCLEOTIDE SEQUENCE [LARGE SCALE GENOMIC DNA]</scope>
    <source>
        <strain evidence="11 12">cv. SW786</strain>
    </source>
</reference>
<keyword evidence="5" id="KW-0539">Nucleus</keyword>
<dbReference type="InterPro" id="IPR032451">
    <property type="entry name" value="SMARCC_C"/>
</dbReference>
<organism evidence="11 12">
    <name type="scientific">Quercus lobata</name>
    <name type="common">Valley oak</name>
    <dbReference type="NCBI Taxonomy" id="97700"/>
    <lineage>
        <taxon>Eukaryota</taxon>
        <taxon>Viridiplantae</taxon>
        <taxon>Streptophyta</taxon>
        <taxon>Embryophyta</taxon>
        <taxon>Tracheophyta</taxon>
        <taxon>Spermatophyta</taxon>
        <taxon>Magnoliopsida</taxon>
        <taxon>eudicotyledons</taxon>
        <taxon>Gunneridae</taxon>
        <taxon>Pentapetalae</taxon>
        <taxon>rosids</taxon>
        <taxon>fabids</taxon>
        <taxon>Fagales</taxon>
        <taxon>Fagaceae</taxon>
        <taxon>Quercus</taxon>
    </lineage>
</organism>
<feature type="region of interest" description="Disordered" evidence="6">
    <location>
        <begin position="337"/>
        <end position="373"/>
    </location>
</feature>
<accession>A0A7N2MPS7</accession>
<dbReference type="InterPro" id="IPR001005">
    <property type="entry name" value="SANT/Myb"/>
</dbReference>
<dbReference type="SUPFAM" id="SSF46689">
    <property type="entry name" value="Homeodomain-like"/>
    <property type="match status" value="2"/>
</dbReference>
<keyword evidence="2" id="KW-0805">Transcription regulation</keyword>
<evidence type="ECO:0000256" key="6">
    <source>
        <dbReference type="SAM" id="MobiDB-lite"/>
    </source>
</evidence>
<dbReference type="PANTHER" id="PTHR12802">
    <property type="entry name" value="SWI/SNF COMPLEX-RELATED"/>
    <property type="match status" value="1"/>
</dbReference>
<dbReference type="Pfam" id="PF16495">
    <property type="entry name" value="SWIRM-assoc_1"/>
    <property type="match status" value="1"/>
</dbReference>
<evidence type="ECO:0000256" key="2">
    <source>
        <dbReference type="ARBA" id="ARBA00023015"/>
    </source>
</evidence>
<evidence type="ECO:0000313" key="11">
    <source>
        <dbReference type="EnsemblPlants" id="QL10p002155:mrna"/>
    </source>
</evidence>
<sequence>MELTQRDPSSKPLRPDEPELDLYTIPSQSSWFLWDEIHDIERTELRDFFDGSSFTRTPKVYREYRDFIINKYREEPTRRLTFTDVRKSLVGDISLLHKVFKFLEKWGLINFSANLGNSNNVSSSSSSSLVVVEDEEDKARVKVEGTIPNAVRVGASPNSPKPISAPPVVGDSSGDAVESGFKLPPLASYSDVFGDLVKQKGLVCGNCGGNCDSGHYKYTKGEFIICINCFKNQNYGENRSMDEFKQIGHAENSSNQGAMWTEAETLLLLESVMKHGDDWELVAQNFQNKSKLDCIAKLIELPFGELMLGSSHRYGNFGGLNGNKNGANQIQLSSSELHESLKTEGQSHEQINEKEQNGDAVDEGPPSKKQCITSLSDAGGSLMKQVALISTMVGPEITAAAAEAAVTALCDENSLPRETFDVDEDYTSNGICSPTTSFEQERVLQDEDSKLMERSTQSETQDTSLKRDDIPLTVRIRASIGTALGAAAARSKLLADQEDREIENLVAIIMETQMKKLHQKIKHFDDLELIMEKEYTEIEDLKDSLLAERIEVLQRAVNAGICRWRDHFAVKS</sequence>
<dbReference type="PANTHER" id="PTHR12802:SF140">
    <property type="entry name" value="SWI_SNF COMPLEX SUBUNIT SWI3A"/>
    <property type="match status" value="1"/>
</dbReference>
<dbReference type="PROSITE" id="PS50090">
    <property type="entry name" value="MYB_LIKE"/>
    <property type="match status" value="1"/>
</dbReference>
<feature type="domain" description="SWIRM" evidence="8">
    <location>
        <begin position="23"/>
        <end position="120"/>
    </location>
</feature>
<dbReference type="InterPro" id="IPR007526">
    <property type="entry name" value="SWIRM"/>
</dbReference>
<dbReference type="Gramene" id="QL10p002155:mrna">
    <property type="protein sequence ID" value="QL10p002155:mrna"/>
    <property type="gene ID" value="QL10p002155"/>
</dbReference>
<evidence type="ECO:0008006" key="13">
    <source>
        <dbReference type="Google" id="ProtNLM"/>
    </source>
</evidence>
<evidence type="ECO:0000259" key="8">
    <source>
        <dbReference type="PROSITE" id="PS50934"/>
    </source>
</evidence>
<protein>
    <recommendedName>
        <fullName evidence="13">SWI/SNF complex subunit SWI3A</fullName>
    </recommendedName>
</protein>
<dbReference type="CDD" id="cd00167">
    <property type="entry name" value="SANT"/>
    <property type="match status" value="1"/>
</dbReference>
<dbReference type="Pfam" id="PF04433">
    <property type="entry name" value="SWIRM"/>
    <property type="match status" value="1"/>
</dbReference>
<name>A0A7N2MPS7_QUELO</name>
<dbReference type="InterPro" id="IPR036388">
    <property type="entry name" value="WH-like_DNA-bd_sf"/>
</dbReference>
<keyword evidence="1" id="KW-0217">Developmental protein</keyword>
<dbReference type="AlphaFoldDB" id="A0A7N2MPS7"/>
<dbReference type="GeneID" id="115963587"/>
<dbReference type="GO" id="GO:0005634">
    <property type="term" value="C:nucleus"/>
    <property type="evidence" value="ECO:0007669"/>
    <property type="project" value="UniProtKB-ARBA"/>
</dbReference>
<dbReference type="Proteomes" id="UP000594261">
    <property type="component" value="Chromosome 10"/>
</dbReference>
<dbReference type="EnsemblPlants" id="QL10p002118:mrna">
    <property type="protein sequence ID" value="QL10p002118:mrna"/>
    <property type="gene ID" value="QL10p002118"/>
</dbReference>
<proteinExistence type="predicted"/>
<dbReference type="FunCoup" id="A0A7N2MPS7">
    <property type="interactions" value="452"/>
</dbReference>
<keyword evidence="3" id="KW-0238">DNA-binding</keyword>